<evidence type="ECO:0000313" key="1">
    <source>
        <dbReference type="EMBL" id="RDU70335.1"/>
    </source>
</evidence>
<name>A0A3D8IZK2_9HELI</name>
<protein>
    <recommendedName>
        <fullName evidence="3">Serine protease</fullName>
    </recommendedName>
</protein>
<keyword evidence="2" id="KW-1185">Reference proteome</keyword>
<dbReference type="AlphaFoldDB" id="A0A3D8IZK2"/>
<accession>A0A3D8IZK2</accession>
<evidence type="ECO:0008006" key="3">
    <source>
        <dbReference type="Google" id="ProtNLM"/>
    </source>
</evidence>
<dbReference type="RefSeq" id="WP_115569770.1">
    <property type="nucleotide sequence ID" value="NZ_NXLV01000010.1"/>
</dbReference>
<evidence type="ECO:0000313" key="2">
    <source>
        <dbReference type="Proteomes" id="UP000257045"/>
    </source>
</evidence>
<gene>
    <name evidence="1" type="ORF">CQA58_05735</name>
</gene>
<sequence length="313" mass="35577">MKKIIVFLCVCLFCFGSEDALMRRYLKDPTSLTPEELKILQEAQKQKKSKTHKQEHIKGSLELDDPYAGMSAEEKKKKASEEKIVINQDWIYGTAVITTTFLDGSIKRSYGILLRDGMYLTSANMVYNQNVYARASYAMMQDDSTPPFLCVAKLSIKALDLQRGLAVLETAEYTDAYCNVREKSFYHDRIYAKNWVDVFSNFGDSEKYGVLYSATISAINSFLTKATPIEGSLEDLAHTQTSNFAGYKYPYGKAYYTREGRLVGVIGAKNDDEPIFIKRAQIASFLCELKEKKILENHFLKVLCPPPLQKSRE</sequence>
<proteinExistence type="predicted"/>
<dbReference type="Proteomes" id="UP000257045">
    <property type="component" value="Unassembled WGS sequence"/>
</dbReference>
<reference evidence="1 2" key="1">
    <citation type="submission" date="2018-04" db="EMBL/GenBank/DDBJ databases">
        <title>Novel Campyloabacter and Helicobacter Species and Strains.</title>
        <authorList>
            <person name="Mannion A.J."/>
            <person name="Shen Z."/>
            <person name="Fox J.G."/>
        </authorList>
    </citation>
    <scope>NUCLEOTIDE SEQUENCE [LARGE SCALE GENOMIC DNA]</scope>
    <source>
        <strain evidence="1 2">MIT 04-9366</strain>
    </source>
</reference>
<dbReference type="EMBL" id="NXLV01000010">
    <property type="protein sequence ID" value="RDU70335.1"/>
    <property type="molecule type" value="Genomic_DNA"/>
</dbReference>
<dbReference type="OrthoDB" id="5328014at2"/>
<organism evidence="1 2">
    <name type="scientific">Helicobacter brantae</name>
    <dbReference type="NCBI Taxonomy" id="375927"/>
    <lineage>
        <taxon>Bacteria</taxon>
        <taxon>Pseudomonadati</taxon>
        <taxon>Campylobacterota</taxon>
        <taxon>Epsilonproteobacteria</taxon>
        <taxon>Campylobacterales</taxon>
        <taxon>Helicobacteraceae</taxon>
        <taxon>Helicobacter</taxon>
    </lineage>
</organism>
<comment type="caution">
    <text evidence="1">The sequence shown here is derived from an EMBL/GenBank/DDBJ whole genome shotgun (WGS) entry which is preliminary data.</text>
</comment>